<feature type="compositionally biased region" description="Polar residues" evidence="1">
    <location>
        <begin position="270"/>
        <end position="289"/>
    </location>
</feature>
<gene>
    <name evidence="2" type="ORF">PGLA1383_LOCUS539</name>
</gene>
<keyword evidence="3" id="KW-1185">Reference proteome</keyword>
<comment type="caution">
    <text evidence="2">The sequence shown here is derived from an EMBL/GenBank/DDBJ whole genome shotgun (WGS) entry which is preliminary data.</text>
</comment>
<dbReference type="EMBL" id="CAJNNV010000123">
    <property type="protein sequence ID" value="CAE8581513.1"/>
    <property type="molecule type" value="Genomic_DNA"/>
</dbReference>
<organism evidence="2 3">
    <name type="scientific">Polarella glacialis</name>
    <name type="common">Dinoflagellate</name>
    <dbReference type="NCBI Taxonomy" id="89957"/>
    <lineage>
        <taxon>Eukaryota</taxon>
        <taxon>Sar</taxon>
        <taxon>Alveolata</taxon>
        <taxon>Dinophyceae</taxon>
        <taxon>Suessiales</taxon>
        <taxon>Suessiaceae</taxon>
        <taxon>Polarella</taxon>
    </lineage>
</organism>
<name>A0A813D777_POLGL</name>
<proteinExistence type="predicted"/>
<evidence type="ECO:0000313" key="2">
    <source>
        <dbReference type="EMBL" id="CAE8581513.1"/>
    </source>
</evidence>
<evidence type="ECO:0000313" key="3">
    <source>
        <dbReference type="Proteomes" id="UP000654075"/>
    </source>
</evidence>
<feature type="compositionally biased region" description="Low complexity" evidence="1">
    <location>
        <begin position="176"/>
        <end position="190"/>
    </location>
</feature>
<evidence type="ECO:0000256" key="1">
    <source>
        <dbReference type="SAM" id="MobiDB-lite"/>
    </source>
</evidence>
<dbReference type="Proteomes" id="UP000654075">
    <property type="component" value="Unassembled WGS sequence"/>
</dbReference>
<feature type="region of interest" description="Disordered" evidence="1">
    <location>
        <begin position="143"/>
        <end position="294"/>
    </location>
</feature>
<protein>
    <submittedName>
        <fullName evidence="2">Uncharacterized protein</fullName>
    </submittedName>
</protein>
<feature type="compositionally biased region" description="Basic and acidic residues" evidence="1">
    <location>
        <begin position="154"/>
        <end position="168"/>
    </location>
</feature>
<dbReference type="AlphaFoldDB" id="A0A813D777"/>
<reference evidence="2" key="1">
    <citation type="submission" date="2021-02" db="EMBL/GenBank/DDBJ databases">
        <authorList>
            <person name="Dougan E. K."/>
            <person name="Rhodes N."/>
            <person name="Thang M."/>
            <person name="Chan C."/>
        </authorList>
    </citation>
    <scope>NUCLEOTIDE SEQUENCE</scope>
</reference>
<accession>A0A813D777</accession>
<feature type="compositionally biased region" description="Basic and acidic residues" evidence="1">
    <location>
        <begin position="244"/>
        <end position="269"/>
    </location>
</feature>
<sequence>MPCCGCSSGGATEPEAGLLDLCLLEAADQKVKLSFRMPARVSAASAPSSWWLLSEREQEPEFTVSLLGGPHGDLFGPRKERVSGRRGHQTIYEVGGLQPDTEYTVYVSVEQRGETITETLEVRTAPATTAQFAGEDWGRSLPQSSGAVFFKPGDLGEKKGPYDMDKKAAQSQPYGSISSHTSSTSSVSSSAPLRPLFDAVHPGPSITPQRPPPPRSLAGEGDDVSTIAPSDIGTIDPGEPGGDFDERSPAFERTDENWDPHYEGAHRESSFQSTTQRGYSIGSASTPRGASSEAVDGLVTHEVQLDEDNNNISKTVACDLCSMMDCLKLGGRMRRLGSTQQCVVYDPEPLPPAPAPAPAVVRSRRPVRPAFPGMPVDPASVGLGLLPQLNEMELRSVLDARACRRA</sequence>